<evidence type="ECO:0000256" key="2">
    <source>
        <dbReference type="ARBA" id="ARBA00022798"/>
    </source>
</evidence>
<accession>A0AA36ER93</accession>
<keyword evidence="3" id="KW-0378">Hydrolase</keyword>
<dbReference type="Proteomes" id="UP001177003">
    <property type="component" value="Chromosome 9"/>
</dbReference>
<dbReference type="GO" id="GO:0003723">
    <property type="term" value="F:RNA binding"/>
    <property type="evidence" value="ECO:0007669"/>
    <property type="project" value="InterPro"/>
</dbReference>
<dbReference type="InterPro" id="IPR036612">
    <property type="entry name" value="KH_dom_type_1_sf"/>
</dbReference>
<dbReference type="GO" id="GO:0008889">
    <property type="term" value="F:glycerophosphodiester phosphodiesterase activity"/>
    <property type="evidence" value="ECO:0007669"/>
    <property type="project" value="UniProtKB-EC"/>
</dbReference>
<dbReference type="AlphaFoldDB" id="A0AA36ER93"/>
<dbReference type="SUPFAM" id="SSF54791">
    <property type="entry name" value="Eukaryotic type KH-domain (KH-domain type I)"/>
    <property type="match status" value="1"/>
</dbReference>
<dbReference type="EC" id="3.1.4.46" evidence="1"/>
<evidence type="ECO:0000256" key="3">
    <source>
        <dbReference type="ARBA" id="ARBA00022801"/>
    </source>
</evidence>
<evidence type="ECO:0000313" key="5">
    <source>
        <dbReference type="EMBL" id="CAI9302770.1"/>
    </source>
</evidence>
<evidence type="ECO:0000256" key="4">
    <source>
        <dbReference type="ARBA" id="ARBA00047512"/>
    </source>
</evidence>
<keyword evidence="2" id="KW-0319">Glycerol metabolism</keyword>
<organism evidence="5 6">
    <name type="scientific">Lactuca saligna</name>
    <name type="common">Willowleaf lettuce</name>
    <dbReference type="NCBI Taxonomy" id="75948"/>
    <lineage>
        <taxon>Eukaryota</taxon>
        <taxon>Viridiplantae</taxon>
        <taxon>Streptophyta</taxon>
        <taxon>Embryophyta</taxon>
        <taxon>Tracheophyta</taxon>
        <taxon>Spermatophyta</taxon>
        <taxon>Magnoliopsida</taxon>
        <taxon>eudicotyledons</taxon>
        <taxon>Gunneridae</taxon>
        <taxon>Pentapetalae</taxon>
        <taxon>asterids</taxon>
        <taxon>campanulids</taxon>
        <taxon>Asterales</taxon>
        <taxon>Asteraceae</taxon>
        <taxon>Cichorioideae</taxon>
        <taxon>Cichorieae</taxon>
        <taxon>Lactucinae</taxon>
        <taxon>Lactuca</taxon>
    </lineage>
</organism>
<proteinExistence type="predicted"/>
<keyword evidence="6" id="KW-1185">Reference proteome</keyword>
<evidence type="ECO:0000313" key="6">
    <source>
        <dbReference type="Proteomes" id="UP001177003"/>
    </source>
</evidence>
<comment type="catalytic activity">
    <reaction evidence="4">
        <text>a sn-glycero-3-phosphodiester + H2O = an alcohol + sn-glycerol 3-phosphate + H(+)</text>
        <dbReference type="Rhea" id="RHEA:12969"/>
        <dbReference type="ChEBI" id="CHEBI:15377"/>
        <dbReference type="ChEBI" id="CHEBI:15378"/>
        <dbReference type="ChEBI" id="CHEBI:30879"/>
        <dbReference type="ChEBI" id="CHEBI:57597"/>
        <dbReference type="ChEBI" id="CHEBI:83408"/>
        <dbReference type="EC" id="3.1.4.46"/>
    </reaction>
</comment>
<evidence type="ECO:0000256" key="1">
    <source>
        <dbReference type="ARBA" id="ARBA00012247"/>
    </source>
</evidence>
<gene>
    <name evidence="5" type="ORF">LSALG_LOCUS41241</name>
</gene>
<dbReference type="GO" id="GO:0006071">
    <property type="term" value="P:glycerol metabolic process"/>
    <property type="evidence" value="ECO:0007669"/>
    <property type="project" value="UniProtKB-KW"/>
</dbReference>
<dbReference type="EMBL" id="OX465085">
    <property type="protein sequence ID" value="CAI9302770.1"/>
    <property type="molecule type" value="Genomic_DNA"/>
</dbReference>
<protein>
    <recommendedName>
        <fullName evidence="1">glycerophosphodiester phosphodiesterase</fullName>
        <ecNumber evidence="1">3.1.4.46</ecNumber>
    </recommendedName>
</protein>
<sequence>MNDVQVAYNYSYVPVEAYLYFVDNGRFSVDGVLSDNPVTPSAAFRKGKRLIISFEGAIGEFPGCSDSTYRGLCKQQSFIEDYRPNIKISPQDHNYIGLNDRLVTVIGTLQQLVQAINLILFKLSEDLYYLQSVGPPFPYVAGSTRNRKNTDNSWAS</sequence>
<dbReference type="PANTHER" id="PTHR43620:SF19">
    <property type="entry name" value="GLYCEROPHOSPHODIESTER PHOSPHODIESTERASE"/>
    <property type="match status" value="1"/>
</dbReference>
<dbReference type="PANTHER" id="PTHR43620">
    <property type="entry name" value="GLYCEROPHOSPHORYL DIESTER PHOSPHODIESTERASE"/>
    <property type="match status" value="1"/>
</dbReference>
<reference evidence="5" key="1">
    <citation type="submission" date="2023-04" db="EMBL/GenBank/DDBJ databases">
        <authorList>
            <person name="Vijverberg K."/>
            <person name="Xiong W."/>
            <person name="Schranz E."/>
        </authorList>
    </citation>
    <scope>NUCLEOTIDE SEQUENCE</scope>
</reference>
<name>A0AA36ER93_LACSI</name>